<evidence type="ECO:0000313" key="1">
    <source>
        <dbReference type="EMBL" id="KAJ9539470.1"/>
    </source>
</evidence>
<gene>
    <name evidence="1" type="ORF">OSB04_032203</name>
</gene>
<comment type="caution">
    <text evidence="1">The sequence shown here is derived from an EMBL/GenBank/DDBJ whole genome shotgun (WGS) entry which is preliminary data.</text>
</comment>
<dbReference type="EMBL" id="JARYMX010000008">
    <property type="protein sequence ID" value="KAJ9539470.1"/>
    <property type="molecule type" value="Genomic_DNA"/>
</dbReference>
<name>A0AA38SNM7_9ASTR</name>
<reference evidence="1" key="1">
    <citation type="submission" date="2023-03" db="EMBL/GenBank/DDBJ databases">
        <title>Chromosome-scale reference genome and RAD-based genetic map of yellow starthistle (Centaurea solstitialis) reveal putative structural variation and QTLs associated with invader traits.</title>
        <authorList>
            <person name="Reatini B."/>
            <person name="Cang F.A."/>
            <person name="Jiang Q."/>
            <person name="Mckibben M.T.W."/>
            <person name="Barker M.S."/>
            <person name="Rieseberg L.H."/>
            <person name="Dlugosch K.M."/>
        </authorList>
    </citation>
    <scope>NUCLEOTIDE SEQUENCE</scope>
    <source>
        <strain evidence="1">CAN-66</strain>
        <tissue evidence="1">Leaf</tissue>
    </source>
</reference>
<proteinExistence type="predicted"/>
<sequence>MRVLARLALLQNSGDKMLLRGRETMNNRKDSNYARGHFLQQGQNGNLTCEGRAQICSARAWTHRVEPCNVLGRAGSLIMAWARAHRVEPCNV</sequence>
<dbReference type="AlphaFoldDB" id="A0AA38SNM7"/>
<dbReference type="Proteomes" id="UP001172457">
    <property type="component" value="Chromosome 8"/>
</dbReference>
<protein>
    <submittedName>
        <fullName evidence="1">Uncharacterized protein</fullName>
    </submittedName>
</protein>
<organism evidence="1 2">
    <name type="scientific">Centaurea solstitialis</name>
    <name type="common">yellow star-thistle</name>
    <dbReference type="NCBI Taxonomy" id="347529"/>
    <lineage>
        <taxon>Eukaryota</taxon>
        <taxon>Viridiplantae</taxon>
        <taxon>Streptophyta</taxon>
        <taxon>Embryophyta</taxon>
        <taxon>Tracheophyta</taxon>
        <taxon>Spermatophyta</taxon>
        <taxon>Magnoliopsida</taxon>
        <taxon>eudicotyledons</taxon>
        <taxon>Gunneridae</taxon>
        <taxon>Pentapetalae</taxon>
        <taxon>asterids</taxon>
        <taxon>campanulids</taxon>
        <taxon>Asterales</taxon>
        <taxon>Asteraceae</taxon>
        <taxon>Carduoideae</taxon>
        <taxon>Cardueae</taxon>
        <taxon>Centaureinae</taxon>
        <taxon>Centaurea</taxon>
    </lineage>
</organism>
<keyword evidence="2" id="KW-1185">Reference proteome</keyword>
<accession>A0AA38SNM7</accession>
<evidence type="ECO:0000313" key="2">
    <source>
        <dbReference type="Proteomes" id="UP001172457"/>
    </source>
</evidence>